<dbReference type="Gene3D" id="2.30.110.10">
    <property type="entry name" value="Electron Transport, Fmn-binding Protein, Chain A"/>
    <property type="match status" value="1"/>
</dbReference>
<evidence type="ECO:0000256" key="3">
    <source>
        <dbReference type="ARBA" id="ARBA00023143"/>
    </source>
</evidence>
<dbReference type="Gene3D" id="2.40.10.220">
    <property type="entry name" value="predicted glycosyltransferase like domains"/>
    <property type="match status" value="1"/>
</dbReference>
<accession>A0A1A9K8L9</accession>
<protein>
    <submittedName>
        <fullName evidence="4">Pilus assembly protein PilZ</fullName>
    </submittedName>
</protein>
<organism evidence="4 5">
    <name type="scientific">Pseudomonas citronellolis</name>
    <dbReference type="NCBI Taxonomy" id="53408"/>
    <lineage>
        <taxon>Bacteria</taxon>
        <taxon>Pseudomonadati</taxon>
        <taxon>Pseudomonadota</taxon>
        <taxon>Gammaproteobacteria</taxon>
        <taxon>Pseudomonadales</taxon>
        <taxon>Pseudomonadaceae</taxon>
        <taxon>Pseudomonas</taxon>
    </lineage>
</organism>
<proteinExistence type="predicted"/>
<dbReference type="InterPro" id="IPR012349">
    <property type="entry name" value="Split_barrel_FMN-bd"/>
</dbReference>
<keyword evidence="2" id="KW-0547">Nucleotide-binding</keyword>
<dbReference type="EMBL" id="CP015878">
    <property type="protein sequence ID" value="ANI13925.1"/>
    <property type="molecule type" value="Genomic_DNA"/>
</dbReference>
<dbReference type="InterPro" id="IPR009875">
    <property type="entry name" value="PilZ_domain"/>
</dbReference>
<dbReference type="InterPro" id="IPR009926">
    <property type="entry name" value="T3SS_YcgR_PilZN"/>
</dbReference>
<dbReference type="RefSeq" id="WP_064582341.1">
    <property type="nucleotide sequence ID" value="NZ_BDGS01000001.1"/>
</dbReference>
<evidence type="ECO:0000256" key="1">
    <source>
        <dbReference type="ARBA" id="ARBA00022636"/>
    </source>
</evidence>
<reference evidence="4 5" key="1">
    <citation type="submission" date="2016-05" db="EMBL/GenBank/DDBJ databases">
        <title>Genome Sequence of Pseudomonas citronellolis Strain SJTE-3, an Estrogens and Persistent Organic Pollutants degradation strain.</title>
        <authorList>
            <person name="Liang R."/>
        </authorList>
    </citation>
    <scope>NUCLEOTIDE SEQUENCE [LARGE SCALE GENOMIC DNA]</scope>
    <source>
        <strain evidence="4 5">SJTE-3</strain>
    </source>
</reference>
<evidence type="ECO:0000256" key="2">
    <source>
        <dbReference type="ARBA" id="ARBA00022741"/>
    </source>
</evidence>
<dbReference type="Pfam" id="PF07317">
    <property type="entry name" value="PilZN"/>
    <property type="match status" value="1"/>
</dbReference>
<dbReference type="Pfam" id="PF07238">
    <property type="entry name" value="PilZ"/>
    <property type="match status" value="1"/>
</dbReference>
<evidence type="ECO:0000313" key="4">
    <source>
        <dbReference type="EMBL" id="ANI13925.1"/>
    </source>
</evidence>
<keyword evidence="1" id="KW-0973">c-di-GMP</keyword>
<dbReference type="AlphaFoldDB" id="A0A1A9K8L9"/>
<evidence type="ECO:0000313" key="5">
    <source>
        <dbReference type="Proteomes" id="UP000077748"/>
    </source>
</evidence>
<dbReference type="GO" id="GO:0035438">
    <property type="term" value="F:cyclic-di-GMP binding"/>
    <property type="evidence" value="ECO:0007669"/>
    <property type="project" value="InterPro"/>
</dbReference>
<gene>
    <name evidence="4" type="ORF">A9C11_07960</name>
</gene>
<keyword evidence="3" id="KW-0975">Bacterial flagellum</keyword>
<name>A0A1A9K8L9_9PSED</name>
<sequence>MASPFAEENGPQPPKTLKAAVEIQANLRILMDSHDPLVISFAERNQRFQSFVVAVDRERNRVALDELIPNDGERFLQNGENFRIEAFHEGVRIAWECQQAAQFSELDGARCYWLPMPAEMLYHQRRNAYRAALKQTQPVAVELAGDKLKAALSGNLLDISATGCKVRFAGDVHERLQPGQLYERFTARLPFGAITVEVELRHVHFDEKVNASFAGLRFNRLSGLEQRHIERFVYQLQREARRFEKDELF</sequence>
<dbReference type="Proteomes" id="UP000077748">
    <property type="component" value="Chromosome"/>
</dbReference>